<dbReference type="SUPFAM" id="SSF53448">
    <property type="entry name" value="Nucleotide-diphospho-sugar transferases"/>
    <property type="match status" value="1"/>
</dbReference>
<dbReference type="Gene3D" id="3.90.550.10">
    <property type="entry name" value="Spore Coat Polysaccharide Biosynthesis Protein SpsA, Chain A"/>
    <property type="match status" value="1"/>
</dbReference>
<sequence length="311" mass="35986">MSDIVAWNIITVSVISYNSEKTISETLNSIASQTYNTKAIEVIIADDGSKDSTLLIAENWKKKNQSNFYNIIITTHHKNKGVAANCNQAWRLATGFWIKTIAADDMLLPTCIELNINYVNRFPNSSIVFSDMIAFLNDGKYIPIKHDRKKILVDHTQQLSQILSSCYLLAPTAFIRKSVLEDVGYADESYSMIEDYPLWLKCLQKGFVLSYMESDTILYRKGDSLSQQGEKIGNIQYLQSLFSFQKDKIWPLLPNRMFLKKWDDYLLFKHKTIWIKIFGNKVSIPYLLSQKSLLLFRPYKIYRVIKKVITK</sequence>
<dbReference type="InterPro" id="IPR029044">
    <property type="entry name" value="Nucleotide-diphossugar_trans"/>
</dbReference>
<gene>
    <name evidence="2" type="ORF">ENKO_15430</name>
</gene>
<evidence type="ECO:0000259" key="1">
    <source>
        <dbReference type="Pfam" id="PF00535"/>
    </source>
</evidence>
<accession>A0AA86INV5</accession>
<dbReference type="EMBL" id="AP024590">
    <property type="protein sequence ID" value="BCU54949.1"/>
    <property type="molecule type" value="Genomic_DNA"/>
</dbReference>
<dbReference type="PANTHER" id="PTHR22916:SF3">
    <property type="entry name" value="UDP-GLCNAC:BETAGAL BETA-1,3-N-ACETYLGLUCOSAMINYLTRANSFERASE-LIKE PROTEIN 1"/>
    <property type="match status" value="1"/>
</dbReference>
<protein>
    <recommendedName>
        <fullName evidence="1">Glycosyltransferase 2-like domain-containing protein</fullName>
    </recommendedName>
</protein>
<dbReference type="AlphaFoldDB" id="A0AA86INV5"/>
<proteinExistence type="predicted"/>
<dbReference type="InterPro" id="IPR001173">
    <property type="entry name" value="Glyco_trans_2-like"/>
</dbReference>
<feature type="domain" description="Glycosyltransferase 2-like" evidence="1">
    <location>
        <begin position="12"/>
        <end position="183"/>
    </location>
</feature>
<evidence type="ECO:0000313" key="3">
    <source>
        <dbReference type="Proteomes" id="UP000682928"/>
    </source>
</evidence>
<dbReference type="GO" id="GO:0016758">
    <property type="term" value="F:hexosyltransferase activity"/>
    <property type="evidence" value="ECO:0007669"/>
    <property type="project" value="UniProtKB-ARBA"/>
</dbReference>
<name>A0AA86INV5_9ENTR</name>
<evidence type="ECO:0000313" key="2">
    <source>
        <dbReference type="EMBL" id="BCU54949.1"/>
    </source>
</evidence>
<dbReference type="Pfam" id="PF00535">
    <property type="entry name" value="Glycos_transf_2"/>
    <property type="match status" value="1"/>
</dbReference>
<dbReference type="Proteomes" id="UP000682928">
    <property type="component" value="Chromosome"/>
</dbReference>
<organism evidence="2 3">
    <name type="scientific">Enterobacter kobei</name>
    <dbReference type="NCBI Taxonomy" id="208224"/>
    <lineage>
        <taxon>Bacteria</taxon>
        <taxon>Pseudomonadati</taxon>
        <taxon>Pseudomonadota</taxon>
        <taxon>Gammaproteobacteria</taxon>
        <taxon>Enterobacterales</taxon>
        <taxon>Enterobacteriaceae</taxon>
        <taxon>Enterobacter</taxon>
        <taxon>Enterobacter cloacae complex</taxon>
    </lineage>
</organism>
<dbReference type="PANTHER" id="PTHR22916">
    <property type="entry name" value="GLYCOSYLTRANSFERASE"/>
    <property type="match status" value="1"/>
</dbReference>
<reference evidence="2" key="1">
    <citation type="submission" date="2021-04" db="EMBL/GenBank/DDBJ databases">
        <title>Difference and commonality of drug resistance evolution in various bacteria. and drug sensitivity profiles.</title>
        <authorList>
            <person name="Maeda T."/>
            <person name="Shibai A."/>
            <person name="Kawada K."/>
            <person name="Kotani H."/>
            <person name="Tarusawa Y."/>
            <person name="Tanabe K."/>
            <person name="Furusawa C."/>
        </authorList>
    </citation>
    <scope>NUCLEOTIDE SEQUENCE</scope>
    <source>
        <strain evidence="2">JCM 8580</strain>
    </source>
</reference>
<dbReference type="RefSeq" id="WP_088219097.1">
    <property type="nucleotide sequence ID" value="NZ_AP024590.1"/>
</dbReference>